<dbReference type="PRINTS" id="PR00171">
    <property type="entry name" value="SUGRTRNSPORT"/>
</dbReference>
<dbReference type="Pfam" id="PF00083">
    <property type="entry name" value="Sugar_tr"/>
    <property type="match status" value="2"/>
</dbReference>
<evidence type="ECO:0000256" key="7">
    <source>
        <dbReference type="RuleBase" id="RU003346"/>
    </source>
</evidence>
<dbReference type="PROSITE" id="PS00217">
    <property type="entry name" value="SUGAR_TRANSPORT_2"/>
    <property type="match status" value="1"/>
</dbReference>
<feature type="transmembrane region" description="Helical" evidence="9">
    <location>
        <begin position="184"/>
        <end position="206"/>
    </location>
</feature>
<organism evidence="11 12">
    <name type="scientific">Absidia repens</name>
    <dbReference type="NCBI Taxonomy" id="90262"/>
    <lineage>
        <taxon>Eukaryota</taxon>
        <taxon>Fungi</taxon>
        <taxon>Fungi incertae sedis</taxon>
        <taxon>Mucoromycota</taxon>
        <taxon>Mucoromycotina</taxon>
        <taxon>Mucoromycetes</taxon>
        <taxon>Mucorales</taxon>
        <taxon>Cunninghamellaceae</taxon>
        <taxon>Absidia</taxon>
    </lineage>
</organism>
<proteinExistence type="inferred from homology"/>
<evidence type="ECO:0000256" key="1">
    <source>
        <dbReference type="ARBA" id="ARBA00004141"/>
    </source>
</evidence>
<dbReference type="NCBIfam" id="TIGR00879">
    <property type="entry name" value="SP"/>
    <property type="match status" value="1"/>
</dbReference>
<feature type="domain" description="Major facilitator superfamily (MFS) profile" evidence="10">
    <location>
        <begin position="60"/>
        <end position="542"/>
    </location>
</feature>
<sequence>MASSFNHVTYHPLPSSPSSSADMPSTKKDIQLDEEILDDPLPPITPELEIGKATFFVYVLVFCVCVGGFLFGYDTGVISGALAPIQDEFHLDDINTGLVVGATTFGAIFGGFFAGLLSDRFGRKYLVLFASVVFIVGALLLGLARNLTCLLIGRLVVGLGVGVASMIVPVYISEIAPKNIRGRLTTLNTLVITFGQVIAYVINIAFSNVDEGWRYMFGIAGIPALFQLLVMPFLPESPRHLVVTGNEDEAKKVIRRIYGDSVSDAFIENEISHISQDIRTSRAGEFKDFKLPEHYKPLIIACILQAAQQLSGFNAAMYYAATILQMAGFRSNQNATSVAIIVAVTNMVFTIVAVMVIDRVGRRRMLITTIVGLIAGLITLGVTFGVQQGFVPEQDSCSGYASHCARCVIDKSCGWSSSQDTCVALKGHDLGDILATPSGCPPRGNDNAITGILITALIVYVASYALGLGYAPWLIQSEIFTTAIRGKANGISTAVNWICNLIISTTFPLMTNAMTTGGTYFFYAGISFILYILIYFLVPETANKSLEEVHQDFMKKR</sequence>
<feature type="transmembrane region" description="Helical" evidence="9">
    <location>
        <begin position="98"/>
        <end position="118"/>
    </location>
</feature>
<dbReference type="PANTHER" id="PTHR48020:SF12">
    <property type="entry name" value="PROTON MYO-INOSITOL COTRANSPORTER"/>
    <property type="match status" value="1"/>
</dbReference>
<accession>A0A1X2I3S8</accession>
<evidence type="ECO:0000313" key="12">
    <source>
        <dbReference type="Proteomes" id="UP000193560"/>
    </source>
</evidence>
<dbReference type="InterPro" id="IPR005828">
    <property type="entry name" value="MFS_sugar_transport-like"/>
</dbReference>
<feature type="transmembrane region" description="Helical" evidence="9">
    <location>
        <begin position="298"/>
        <end position="318"/>
    </location>
</feature>
<feature type="transmembrane region" description="Helical" evidence="9">
    <location>
        <begin position="365"/>
        <end position="386"/>
    </location>
</feature>
<evidence type="ECO:0000259" key="10">
    <source>
        <dbReference type="PROSITE" id="PS50850"/>
    </source>
</evidence>
<evidence type="ECO:0000256" key="3">
    <source>
        <dbReference type="ARBA" id="ARBA00022448"/>
    </source>
</evidence>
<dbReference type="GO" id="GO:0015798">
    <property type="term" value="P:myo-inositol transport"/>
    <property type="evidence" value="ECO:0007669"/>
    <property type="project" value="UniProtKB-ARBA"/>
</dbReference>
<feature type="compositionally biased region" description="Low complexity" evidence="8">
    <location>
        <begin position="12"/>
        <end position="24"/>
    </location>
</feature>
<feature type="transmembrane region" description="Helical" evidence="9">
    <location>
        <begin position="212"/>
        <end position="234"/>
    </location>
</feature>
<protein>
    <submittedName>
        <fullName evidence="11">And other transporter-domain-containing protein</fullName>
    </submittedName>
</protein>
<dbReference type="SUPFAM" id="SSF103473">
    <property type="entry name" value="MFS general substrate transporter"/>
    <property type="match status" value="1"/>
</dbReference>
<dbReference type="InterPro" id="IPR020846">
    <property type="entry name" value="MFS_dom"/>
</dbReference>
<dbReference type="InterPro" id="IPR005829">
    <property type="entry name" value="Sugar_transporter_CS"/>
</dbReference>
<evidence type="ECO:0000256" key="9">
    <source>
        <dbReference type="SAM" id="Phobius"/>
    </source>
</evidence>
<feature type="transmembrane region" description="Helical" evidence="9">
    <location>
        <begin position="150"/>
        <end position="172"/>
    </location>
</feature>
<keyword evidence="12" id="KW-1185">Reference proteome</keyword>
<dbReference type="Gene3D" id="1.20.1250.20">
    <property type="entry name" value="MFS general substrate transporter like domains"/>
    <property type="match status" value="2"/>
</dbReference>
<gene>
    <name evidence="11" type="ORF">BCR42DRAFT_424755</name>
</gene>
<feature type="transmembrane region" description="Helical" evidence="9">
    <location>
        <begin position="125"/>
        <end position="144"/>
    </location>
</feature>
<dbReference type="STRING" id="90262.A0A1X2I3S8"/>
<dbReference type="OrthoDB" id="508119at2759"/>
<dbReference type="GO" id="GO:0022857">
    <property type="term" value="F:transmembrane transporter activity"/>
    <property type="evidence" value="ECO:0007669"/>
    <property type="project" value="InterPro"/>
</dbReference>
<keyword evidence="3 7" id="KW-0813">Transport</keyword>
<dbReference type="Proteomes" id="UP000193560">
    <property type="component" value="Unassembled WGS sequence"/>
</dbReference>
<dbReference type="GO" id="GO:0016020">
    <property type="term" value="C:membrane"/>
    <property type="evidence" value="ECO:0007669"/>
    <property type="project" value="UniProtKB-SubCell"/>
</dbReference>
<evidence type="ECO:0000256" key="5">
    <source>
        <dbReference type="ARBA" id="ARBA00022989"/>
    </source>
</evidence>
<dbReference type="PANTHER" id="PTHR48020">
    <property type="entry name" value="PROTON MYO-INOSITOL COTRANSPORTER"/>
    <property type="match status" value="1"/>
</dbReference>
<dbReference type="GO" id="GO:0015791">
    <property type="term" value="P:polyol transmembrane transport"/>
    <property type="evidence" value="ECO:0007669"/>
    <property type="project" value="UniProtKB-ARBA"/>
</dbReference>
<feature type="transmembrane region" description="Helical" evidence="9">
    <location>
        <begin position="448"/>
        <end position="473"/>
    </location>
</feature>
<dbReference type="PROSITE" id="PS00216">
    <property type="entry name" value="SUGAR_TRANSPORT_1"/>
    <property type="match status" value="2"/>
</dbReference>
<reference evidence="11 12" key="1">
    <citation type="submission" date="2016-07" db="EMBL/GenBank/DDBJ databases">
        <title>Pervasive Adenine N6-methylation of Active Genes in Fungi.</title>
        <authorList>
            <consortium name="DOE Joint Genome Institute"/>
            <person name="Mondo S.J."/>
            <person name="Dannebaum R.O."/>
            <person name="Kuo R.C."/>
            <person name="Labutti K."/>
            <person name="Haridas S."/>
            <person name="Kuo A."/>
            <person name="Salamov A."/>
            <person name="Ahrendt S.R."/>
            <person name="Lipzen A."/>
            <person name="Sullivan W."/>
            <person name="Andreopoulos W.B."/>
            <person name="Clum A."/>
            <person name="Lindquist E."/>
            <person name="Daum C."/>
            <person name="Ramamoorthy G.K."/>
            <person name="Gryganskyi A."/>
            <person name="Culley D."/>
            <person name="Magnuson J.K."/>
            <person name="James T.Y."/>
            <person name="O'Malley M.A."/>
            <person name="Stajich J.E."/>
            <person name="Spatafora J.W."/>
            <person name="Visel A."/>
            <person name="Grigoriev I.V."/>
        </authorList>
    </citation>
    <scope>NUCLEOTIDE SEQUENCE [LARGE SCALE GENOMIC DNA]</scope>
    <source>
        <strain evidence="11 12">NRRL 1336</strain>
    </source>
</reference>
<evidence type="ECO:0000256" key="8">
    <source>
        <dbReference type="SAM" id="MobiDB-lite"/>
    </source>
</evidence>
<comment type="caution">
    <text evidence="11">The sequence shown here is derived from an EMBL/GenBank/DDBJ whole genome shotgun (WGS) entry which is preliminary data.</text>
</comment>
<dbReference type="InterPro" id="IPR003663">
    <property type="entry name" value="Sugar/inositol_transpt"/>
</dbReference>
<feature type="transmembrane region" description="Helical" evidence="9">
    <location>
        <begin position="494"/>
        <end position="514"/>
    </location>
</feature>
<feature type="transmembrane region" description="Helical" evidence="9">
    <location>
        <begin position="55"/>
        <end position="73"/>
    </location>
</feature>
<dbReference type="EMBL" id="MCGE01000030">
    <property type="protein sequence ID" value="ORZ08710.1"/>
    <property type="molecule type" value="Genomic_DNA"/>
</dbReference>
<evidence type="ECO:0000256" key="6">
    <source>
        <dbReference type="ARBA" id="ARBA00023136"/>
    </source>
</evidence>
<dbReference type="InterPro" id="IPR050814">
    <property type="entry name" value="Myo-inositol_Transporter"/>
</dbReference>
<evidence type="ECO:0000256" key="4">
    <source>
        <dbReference type="ARBA" id="ARBA00022692"/>
    </source>
</evidence>
<keyword evidence="5 9" id="KW-1133">Transmembrane helix</keyword>
<comment type="similarity">
    <text evidence="2 7">Belongs to the major facilitator superfamily. Sugar transporter (TC 2.A.1.1) family.</text>
</comment>
<dbReference type="PROSITE" id="PS50850">
    <property type="entry name" value="MFS"/>
    <property type="match status" value="1"/>
</dbReference>
<evidence type="ECO:0000313" key="11">
    <source>
        <dbReference type="EMBL" id="ORZ08710.1"/>
    </source>
</evidence>
<comment type="subcellular location">
    <subcellularLocation>
        <location evidence="1">Membrane</location>
        <topology evidence="1">Multi-pass membrane protein</topology>
    </subcellularLocation>
</comment>
<feature type="transmembrane region" description="Helical" evidence="9">
    <location>
        <begin position="520"/>
        <end position="538"/>
    </location>
</feature>
<keyword evidence="6 9" id="KW-0472">Membrane</keyword>
<evidence type="ECO:0000256" key="2">
    <source>
        <dbReference type="ARBA" id="ARBA00010992"/>
    </source>
</evidence>
<feature type="transmembrane region" description="Helical" evidence="9">
    <location>
        <begin position="338"/>
        <end position="358"/>
    </location>
</feature>
<dbReference type="AlphaFoldDB" id="A0A1X2I3S8"/>
<name>A0A1X2I3S8_9FUNG</name>
<dbReference type="InterPro" id="IPR036259">
    <property type="entry name" value="MFS_trans_sf"/>
</dbReference>
<keyword evidence="4 9" id="KW-0812">Transmembrane</keyword>
<feature type="region of interest" description="Disordered" evidence="8">
    <location>
        <begin position="1"/>
        <end position="25"/>
    </location>
</feature>